<dbReference type="Gene3D" id="3.40.50.150">
    <property type="entry name" value="Vaccinia Virus protein VP39"/>
    <property type="match status" value="1"/>
</dbReference>
<evidence type="ECO:0000313" key="4">
    <source>
        <dbReference type="Proteomes" id="UP000199054"/>
    </source>
</evidence>
<dbReference type="EMBL" id="FODE01000065">
    <property type="protein sequence ID" value="SEO30827.1"/>
    <property type="molecule type" value="Genomic_DNA"/>
</dbReference>
<reference evidence="3 4" key="1">
    <citation type="submission" date="2016-10" db="EMBL/GenBank/DDBJ databases">
        <authorList>
            <person name="de Groot N.N."/>
        </authorList>
    </citation>
    <scope>NUCLEOTIDE SEQUENCE [LARGE SCALE GENOMIC DNA]</scope>
    <source>
        <strain evidence="3 4">DSM 8512</strain>
    </source>
</reference>
<dbReference type="InterPro" id="IPR013216">
    <property type="entry name" value="Methyltransf_11"/>
</dbReference>
<dbReference type="Proteomes" id="UP000199054">
    <property type="component" value="Unassembled WGS sequence"/>
</dbReference>
<dbReference type="Pfam" id="PF08241">
    <property type="entry name" value="Methyltransf_11"/>
    <property type="match status" value="1"/>
</dbReference>
<dbReference type="InterPro" id="IPR002052">
    <property type="entry name" value="DNA_methylase_N6_adenine_CS"/>
</dbReference>
<proteinExistence type="predicted"/>
<dbReference type="GO" id="GO:0003676">
    <property type="term" value="F:nucleic acid binding"/>
    <property type="evidence" value="ECO:0007669"/>
    <property type="project" value="InterPro"/>
</dbReference>
<dbReference type="STRING" id="34002.SAMN04489859_10659"/>
<dbReference type="SUPFAM" id="SSF53335">
    <property type="entry name" value="S-adenosyl-L-methionine-dependent methyltransferases"/>
    <property type="match status" value="1"/>
</dbReference>
<dbReference type="OrthoDB" id="270332at2"/>
<dbReference type="CDD" id="cd02440">
    <property type="entry name" value="AdoMet_MTases"/>
    <property type="match status" value="1"/>
</dbReference>
<dbReference type="PRINTS" id="PR00507">
    <property type="entry name" value="N12N6MTFRASE"/>
</dbReference>
<feature type="domain" description="DUF4942" evidence="2">
    <location>
        <begin position="77"/>
        <end position="267"/>
    </location>
</feature>
<feature type="domain" description="Methyltransferase type 11" evidence="1">
    <location>
        <begin position="317"/>
        <end position="402"/>
    </location>
</feature>
<sequence>MNARPEILTGSEITTGRRKPSEIVAEYEAKREALEGALSEYEAAGSALKAAATIGGTWGNVTLDTGRGIYLSNLKQSLLQSAWRHVYDLYGLEAISSATDKRRYEQMFSAPPPFTVENIRDAFGDLISDPWGSVLRGMAEVFAQLDPAFKSHEKMKIGVKGLPKRVILSNVTGYGSWGRDRLRDILNALAAYQGKPLIEYREIEALMRDGEALLEAWTAPGDGHRPEVEFPPRGVWLKRFANGNGHLFFDLTTLRDINRALAEYYGDVLPDCPEDRPARQCTGTDVSKDLQYYPTPVAVVERVLAEIKYRIEGQRVLEPSCGCGRFMDALRAVGADVVGCEVDPVRAAMCEAKGHRIMRMNFLDTAPTPDFDRVVMNPPFAGRHYAKHVRHALRFLKPGGTLTAILPATARYDHGELDDLRPHWDDLPVGSFTESGTNINTTVATIHAPKEKRRD</sequence>
<keyword evidence="3" id="KW-0489">Methyltransferase</keyword>
<gene>
    <name evidence="3" type="ORF">SAMN04489859_10659</name>
</gene>
<dbReference type="RefSeq" id="WP_090617597.1">
    <property type="nucleotide sequence ID" value="NZ_CP067124.1"/>
</dbReference>
<organism evidence="3 4">
    <name type="scientific">Paracoccus alcaliphilus</name>
    <dbReference type="NCBI Taxonomy" id="34002"/>
    <lineage>
        <taxon>Bacteria</taxon>
        <taxon>Pseudomonadati</taxon>
        <taxon>Pseudomonadota</taxon>
        <taxon>Alphaproteobacteria</taxon>
        <taxon>Rhodobacterales</taxon>
        <taxon>Paracoccaceae</taxon>
        <taxon>Paracoccus</taxon>
    </lineage>
</organism>
<keyword evidence="4" id="KW-1185">Reference proteome</keyword>
<name>A0A1H8NMM0_9RHOB</name>
<evidence type="ECO:0000313" key="3">
    <source>
        <dbReference type="EMBL" id="SEO30827.1"/>
    </source>
</evidence>
<dbReference type="PROSITE" id="PS00092">
    <property type="entry name" value="N6_MTASE"/>
    <property type="match status" value="1"/>
</dbReference>
<dbReference type="AlphaFoldDB" id="A0A1H8NMM0"/>
<dbReference type="GO" id="GO:0008757">
    <property type="term" value="F:S-adenosylmethionine-dependent methyltransferase activity"/>
    <property type="evidence" value="ECO:0007669"/>
    <property type="project" value="InterPro"/>
</dbReference>
<dbReference type="GO" id="GO:0032259">
    <property type="term" value="P:methylation"/>
    <property type="evidence" value="ECO:0007669"/>
    <property type="project" value="UniProtKB-KW"/>
</dbReference>
<accession>A0A1H8NMM0</accession>
<protein>
    <submittedName>
        <fullName evidence="3">Methyltransferase domain-containing protein</fullName>
    </submittedName>
</protein>
<evidence type="ECO:0000259" key="2">
    <source>
        <dbReference type="Pfam" id="PF13708"/>
    </source>
</evidence>
<dbReference type="InterPro" id="IPR029063">
    <property type="entry name" value="SAM-dependent_MTases_sf"/>
</dbReference>
<keyword evidence="3" id="KW-0808">Transferase</keyword>
<dbReference type="InterPro" id="IPR031339">
    <property type="entry name" value="DUF4942"/>
</dbReference>
<dbReference type="Pfam" id="PF13708">
    <property type="entry name" value="DUF4942"/>
    <property type="match status" value="1"/>
</dbReference>
<evidence type="ECO:0000259" key="1">
    <source>
        <dbReference type="Pfam" id="PF08241"/>
    </source>
</evidence>